<dbReference type="InterPro" id="IPR029055">
    <property type="entry name" value="Ntn_hydrolases_N"/>
</dbReference>
<evidence type="ECO:0000313" key="1">
    <source>
        <dbReference type="EMBL" id="NLS14616.1"/>
    </source>
</evidence>
<sequence length="543" mass="58403">MSYQAAVTAPHYLAAQAGKQILAQGGNAVEACVAMASALTVVYPHMTGLGGDGFWLIHRPGDRPVAINAAGHAAQNLTDVEFGNHQRGSNVALTTAGAVAGWQAALGRYSTQMPLSQIFAPAIECAQNGFAVSTSLHHAMVKLAGEYPHPGLVSLFFADGQPRQVGDTLTLPALAKTYQQLAEQGLTSWYDGSLAAQNAEFLQSEGSPVRADDIAATQARWMTPLSIKTQWGEFFNLGAPTQGGASLNIIGLLDQMVTRAAKPLAYWQSDDGEEAALHFLVEAVKEAFSWRNAYLSCDADCDQKLQARLTPAALAEQYSRIDESARPWPEPGPCGDTVWMGVTDKNGLAVSYIQSLYWEFGSGLADPRTGVVWNNRCLGFHPDVNHPNRLGPNRQPMHTLNPPLALLSDGSRLLYGTMGGEGQPQTQAAIIWRYLVQKMSLAEAIAAPRWLLGKTWGKSAENLKVGAPLFERVQHKLLARGHDAVAAPNLAEFFGHAGAVRIFSDSSIAASDPRSDGAAFIYPSNLKMHGSARMTWFVSEARI</sequence>
<comment type="caution">
    <text evidence="1">The sequence shown here is derived from an EMBL/GenBank/DDBJ whole genome shotgun (WGS) entry which is preliminary data.</text>
</comment>
<dbReference type="PRINTS" id="PR01210">
    <property type="entry name" value="GGTRANSPTASE"/>
</dbReference>
<dbReference type="EMBL" id="JABAIK010000025">
    <property type="protein sequence ID" value="NLS14616.1"/>
    <property type="molecule type" value="Genomic_DNA"/>
</dbReference>
<dbReference type="InterPro" id="IPR052896">
    <property type="entry name" value="GGT-like_enzyme"/>
</dbReference>
<keyword evidence="1" id="KW-0808">Transferase</keyword>
<dbReference type="Proteomes" id="UP000535589">
    <property type="component" value="Unassembled WGS sequence"/>
</dbReference>
<keyword evidence="2" id="KW-1185">Reference proteome</keyword>
<dbReference type="SUPFAM" id="SSF56235">
    <property type="entry name" value="N-terminal nucleophile aminohydrolases (Ntn hydrolases)"/>
    <property type="match status" value="1"/>
</dbReference>
<name>A0A7X8TTP1_9VIBR</name>
<reference evidence="1 2" key="1">
    <citation type="submission" date="2020-04" db="EMBL/GenBank/DDBJ databases">
        <title>Vibrio sp. SM6, a novel species isolated from seawater.</title>
        <authorList>
            <person name="Wang X."/>
        </authorList>
    </citation>
    <scope>NUCLEOTIDE SEQUENCE [LARGE SCALE GENOMIC DNA]</scope>
    <source>
        <strain evidence="1 2">SM6</strain>
    </source>
</reference>
<accession>A0A7X8TTP1</accession>
<evidence type="ECO:0000313" key="2">
    <source>
        <dbReference type="Proteomes" id="UP000535589"/>
    </source>
</evidence>
<dbReference type="AlphaFoldDB" id="A0A7X8TTP1"/>
<gene>
    <name evidence="1" type="ORF">HGP28_17290</name>
</gene>
<proteinExistence type="predicted"/>
<dbReference type="InterPro" id="IPR043138">
    <property type="entry name" value="GGT_lsub"/>
</dbReference>
<organism evidence="1 2">
    <name type="scientific">Vibrio agarilyticus</name>
    <dbReference type="NCBI Taxonomy" id="2726741"/>
    <lineage>
        <taxon>Bacteria</taxon>
        <taxon>Pseudomonadati</taxon>
        <taxon>Pseudomonadota</taxon>
        <taxon>Gammaproteobacteria</taxon>
        <taxon>Vibrionales</taxon>
        <taxon>Vibrionaceae</taxon>
        <taxon>Vibrio</taxon>
    </lineage>
</organism>
<protein>
    <submittedName>
        <fullName evidence="1">Gamma-glutamyltransferase</fullName>
    </submittedName>
</protein>
<dbReference type="RefSeq" id="WP_168837712.1">
    <property type="nucleotide sequence ID" value="NZ_JABAIK010000025.1"/>
</dbReference>
<dbReference type="Gene3D" id="3.60.20.40">
    <property type="match status" value="1"/>
</dbReference>
<dbReference type="Pfam" id="PF01019">
    <property type="entry name" value="G_glu_transpept"/>
    <property type="match status" value="1"/>
</dbReference>
<dbReference type="PANTHER" id="PTHR43881">
    <property type="entry name" value="GAMMA-GLUTAMYLTRANSPEPTIDASE (AFU_ORTHOLOGUE AFUA_4G13580)"/>
    <property type="match status" value="1"/>
</dbReference>
<dbReference type="Gene3D" id="1.10.246.130">
    <property type="match status" value="1"/>
</dbReference>
<dbReference type="InterPro" id="IPR043137">
    <property type="entry name" value="GGT_ssub_C"/>
</dbReference>
<feature type="non-terminal residue" evidence="1">
    <location>
        <position position="543"/>
    </location>
</feature>
<dbReference type="GO" id="GO:0016740">
    <property type="term" value="F:transferase activity"/>
    <property type="evidence" value="ECO:0007669"/>
    <property type="project" value="UniProtKB-KW"/>
</dbReference>
<dbReference type="PANTHER" id="PTHR43881:SF5">
    <property type="entry name" value="GAMMA-GLUTAMYLTRANSPEPTIDASE"/>
    <property type="match status" value="1"/>
</dbReference>